<accession>A0A268NXS2</accession>
<dbReference type="RefSeq" id="WP_095326960.1">
    <property type="nucleotide sequence ID" value="NZ_NPBS01000019.1"/>
</dbReference>
<comment type="caution">
    <text evidence="1">The sequence shown here is derived from an EMBL/GenBank/DDBJ whole genome shotgun (WGS) entry which is preliminary data.</text>
</comment>
<dbReference type="EMBL" id="NPCC01000028">
    <property type="protein sequence ID" value="PAE87815.1"/>
    <property type="molecule type" value="Genomic_DNA"/>
</dbReference>
<sequence length="92" mass="10837">MTFQIRSGNTIYNTVENPAAVFDRESGTLHRIGEREVMRKYLDESVEIYKKNGFHDIADDLVYMELPRDQGEIDRVFQITGYIKKLYSMNVR</sequence>
<dbReference type="AlphaFoldDB" id="A0A268NXS2"/>
<protein>
    <submittedName>
        <fullName evidence="1">Uncharacterized protein</fullName>
    </submittedName>
</protein>
<evidence type="ECO:0000313" key="1">
    <source>
        <dbReference type="EMBL" id="PAE87815.1"/>
    </source>
</evidence>
<organism evidence="1 4">
    <name type="scientific">Shouchella clausii</name>
    <name type="common">Alkalihalobacillus clausii</name>
    <dbReference type="NCBI Taxonomy" id="79880"/>
    <lineage>
        <taxon>Bacteria</taxon>
        <taxon>Bacillati</taxon>
        <taxon>Bacillota</taxon>
        <taxon>Bacilli</taxon>
        <taxon>Bacillales</taxon>
        <taxon>Bacillaceae</taxon>
        <taxon>Shouchella</taxon>
    </lineage>
</organism>
<dbReference type="Proteomes" id="UP000216133">
    <property type="component" value="Unassembled WGS sequence"/>
</dbReference>
<evidence type="ECO:0000313" key="2">
    <source>
        <dbReference type="EMBL" id="PAF27271.1"/>
    </source>
</evidence>
<evidence type="ECO:0000313" key="3">
    <source>
        <dbReference type="Proteomes" id="UP000216133"/>
    </source>
</evidence>
<evidence type="ECO:0000313" key="4">
    <source>
        <dbReference type="Proteomes" id="UP000216207"/>
    </source>
</evidence>
<reference evidence="3 4" key="1">
    <citation type="submission" date="2017-07" db="EMBL/GenBank/DDBJ databases">
        <title>Isolation and whole genome analysis of endospore-forming bacteria from heroin.</title>
        <authorList>
            <person name="Kalinowski J."/>
            <person name="Ahrens B."/>
            <person name="Al-Dilaimi A."/>
            <person name="Winkler A."/>
            <person name="Wibberg D."/>
            <person name="Schleenbecker U."/>
            <person name="Ruckert C."/>
            <person name="Wolfel R."/>
            <person name="Grass G."/>
        </authorList>
    </citation>
    <scope>NUCLEOTIDE SEQUENCE [LARGE SCALE GENOMIC DNA]</scope>
    <source>
        <strain evidence="2 3">7523-2</strain>
        <strain evidence="1 4">7539</strain>
    </source>
</reference>
<dbReference type="Proteomes" id="UP000216207">
    <property type="component" value="Unassembled WGS sequence"/>
</dbReference>
<proteinExistence type="predicted"/>
<name>A0A268NXS2_SHOCL</name>
<gene>
    <name evidence="2" type="ORF">CHH61_04255</name>
    <name evidence="1" type="ORF">CHH72_16420</name>
</gene>
<dbReference type="EMBL" id="NPBS01000019">
    <property type="protein sequence ID" value="PAF27271.1"/>
    <property type="molecule type" value="Genomic_DNA"/>
</dbReference>